<dbReference type="AlphaFoldDB" id="A0A5C7HUZ0"/>
<dbReference type="InterPro" id="IPR000953">
    <property type="entry name" value="Chromo/chromo_shadow_dom"/>
</dbReference>
<keyword evidence="3" id="KW-1185">Reference proteome</keyword>
<dbReference type="InterPro" id="IPR032567">
    <property type="entry name" value="RTL1-rel"/>
</dbReference>
<dbReference type="InterPro" id="IPR016197">
    <property type="entry name" value="Chromo-like_dom_sf"/>
</dbReference>
<evidence type="ECO:0000313" key="3">
    <source>
        <dbReference type="Proteomes" id="UP000323000"/>
    </source>
</evidence>
<evidence type="ECO:0000313" key="2">
    <source>
        <dbReference type="EMBL" id="TXG60604.1"/>
    </source>
</evidence>
<gene>
    <name evidence="2" type="ORF">EZV62_015177</name>
</gene>
<dbReference type="Proteomes" id="UP000323000">
    <property type="component" value="Chromosome 6"/>
</dbReference>
<evidence type="ECO:0000259" key="1">
    <source>
        <dbReference type="PROSITE" id="PS50013"/>
    </source>
</evidence>
<comment type="caution">
    <text evidence="2">The sequence shown here is derived from an EMBL/GenBank/DDBJ whole genome shotgun (WGS) entry which is preliminary data.</text>
</comment>
<dbReference type="CDD" id="cd00303">
    <property type="entry name" value="retropepsin_like"/>
    <property type="match status" value="1"/>
</dbReference>
<dbReference type="PANTHER" id="PTHR15503:SF22">
    <property type="entry name" value="TRANSPOSON TY3-I GAG POLYPROTEIN"/>
    <property type="match status" value="1"/>
</dbReference>
<dbReference type="Gene3D" id="2.40.70.10">
    <property type="entry name" value="Acid Proteases"/>
    <property type="match status" value="1"/>
</dbReference>
<dbReference type="SUPFAM" id="SSF54160">
    <property type="entry name" value="Chromo domain-like"/>
    <property type="match status" value="1"/>
</dbReference>
<protein>
    <recommendedName>
        <fullName evidence="1">Chromo domain-containing protein</fullName>
    </recommendedName>
</protein>
<dbReference type="OrthoDB" id="1934862at2759"/>
<name>A0A5C7HUZ0_9ROSI</name>
<dbReference type="InterPro" id="IPR021109">
    <property type="entry name" value="Peptidase_aspartic_dom_sf"/>
</dbReference>
<sequence length="610" mass="69075">MFLWEEMKLLILKQFRSTQEGSLHEQFLALRQQGTVKEYWRKFIEFLAPLDNVSDEITLSQFINGLNPEIQNEQKSTKGSGCDEKWSPGHKCKKKKLNVLITYDEEDKEEPEEAPVMVDEPVLEATEISKFTEAVEVSLNSVVGLTTPKTMKMKGIVCQQQVVILIDPGATHNFISANLVQKLKLPITRIEAYGVTMGTGDSVRGEGICKGVTLHLQGINIVEDFLPLGLGSSDVILGIQWLATLGMTHTNWKLQVMKFQLGNESVTLRSDPSLKKTLVSLKAMMRTCKHEGGLLVELNQVTIPIQTPVVPEFLIHVVEKYANVFQMPTASNRVAYALSRISERAEIAAISVPQWQYWDQLKSELEHDEFIKIIREDITSGRQPHFGFIVLQERGSSLVSAVDNLLEDRDAILNELRMHLLRAQQKMKMYADAKRHNLEFAVWDLVFLKLRPYRQISLAQRRYDKMVARFYGPFKVLAGIGKVAYKHELPPTAAIHPIFHVSQLRQALGVTVSVPTLPPQLSTDLELVVVPESLLGVRPKSVATPGHMEVLIKWKSLPTFEATWEDYLAIVNQFLEFHLGDKVNVWAGCNVRQQIRFTYSRRKGKAGNNN</sequence>
<dbReference type="SUPFAM" id="SSF50630">
    <property type="entry name" value="Acid proteases"/>
    <property type="match status" value="1"/>
</dbReference>
<accession>A0A5C7HUZ0</accession>
<organism evidence="2 3">
    <name type="scientific">Acer yangbiense</name>
    <dbReference type="NCBI Taxonomy" id="1000413"/>
    <lineage>
        <taxon>Eukaryota</taxon>
        <taxon>Viridiplantae</taxon>
        <taxon>Streptophyta</taxon>
        <taxon>Embryophyta</taxon>
        <taxon>Tracheophyta</taxon>
        <taxon>Spermatophyta</taxon>
        <taxon>Magnoliopsida</taxon>
        <taxon>eudicotyledons</taxon>
        <taxon>Gunneridae</taxon>
        <taxon>Pentapetalae</taxon>
        <taxon>rosids</taxon>
        <taxon>malvids</taxon>
        <taxon>Sapindales</taxon>
        <taxon>Sapindaceae</taxon>
        <taxon>Hippocastanoideae</taxon>
        <taxon>Acereae</taxon>
        <taxon>Acer</taxon>
    </lineage>
</organism>
<reference evidence="3" key="1">
    <citation type="journal article" date="2019" name="Gigascience">
        <title>De novo genome assembly of the endangered Acer yangbiense, a plant species with extremely small populations endemic to Yunnan Province, China.</title>
        <authorList>
            <person name="Yang J."/>
            <person name="Wariss H.M."/>
            <person name="Tao L."/>
            <person name="Zhang R."/>
            <person name="Yun Q."/>
            <person name="Hollingsworth P."/>
            <person name="Dao Z."/>
            <person name="Luo G."/>
            <person name="Guo H."/>
            <person name="Ma Y."/>
            <person name="Sun W."/>
        </authorList>
    </citation>
    <scope>NUCLEOTIDE SEQUENCE [LARGE SCALE GENOMIC DNA]</scope>
    <source>
        <strain evidence="3">cv. Malutang</strain>
    </source>
</reference>
<dbReference type="Pfam" id="PF08284">
    <property type="entry name" value="RVP_2"/>
    <property type="match status" value="1"/>
</dbReference>
<dbReference type="InterPro" id="IPR056924">
    <property type="entry name" value="SH3_Tf2-1"/>
</dbReference>
<feature type="domain" description="Chromo" evidence="1">
    <location>
        <begin position="529"/>
        <end position="565"/>
    </location>
</feature>
<dbReference type="EMBL" id="VAHF01000006">
    <property type="protein sequence ID" value="TXG60604.1"/>
    <property type="molecule type" value="Genomic_DNA"/>
</dbReference>
<dbReference type="InterPro" id="IPR005162">
    <property type="entry name" value="Retrotrans_gag_dom"/>
</dbReference>
<dbReference type="Pfam" id="PF24626">
    <property type="entry name" value="SH3_Tf2-1"/>
    <property type="match status" value="1"/>
</dbReference>
<dbReference type="PANTHER" id="PTHR15503">
    <property type="entry name" value="LDOC1 RELATED"/>
    <property type="match status" value="1"/>
</dbReference>
<dbReference type="Pfam" id="PF03732">
    <property type="entry name" value="Retrotrans_gag"/>
    <property type="match status" value="1"/>
</dbReference>
<dbReference type="PROSITE" id="PS50013">
    <property type="entry name" value="CHROMO_2"/>
    <property type="match status" value="1"/>
</dbReference>
<proteinExistence type="predicted"/>